<feature type="non-terminal residue" evidence="1">
    <location>
        <position position="1"/>
    </location>
</feature>
<gene>
    <name evidence="1" type="ORF">V5O48_016180</name>
</gene>
<evidence type="ECO:0000313" key="1">
    <source>
        <dbReference type="EMBL" id="KAL0565842.1"/>
    </source>
</evidence>
<keyword evidence="2" id="KW-1185">Reference proteome</keyword>
<comment type="caution">
    <text evidence="1">The sequence shown here is derived from an EMBL/GenBank/DDBJ whole genome shotgun (WGS) entry which is preliminary data.</text>
</comment>
<sequence>QVHEVASNLYEIEMVQFFDEIPSHVVEWLKAQKVFFVATAPLTGDGHVNLSAKGVDGTFHIVDKNRVWYEDLTGSGCETISHLREAGNGRITIYFNAFEGPPRICRLFGKGTAYEFGTPEYNALVPPESRQPGSRSVIVVDVHKVATSCGYGVPFFEYKAERPRLLEWASSKEAHDVASTSSTPELPSKGLKAYWETTNTSSLDGLPGMNLLPVTIETRFMSSKKLDKKSTSRSRQKESGVVIPVDQKLMLGFALGALTVVVGGHLRSMGIGRFF</sequence>
<dbReference type="Gene3D" id="2.30.110.10">
    <property type="entry name" value="Electron Transport, Fmn-binding Protein, Chain A"/>
    <property type="match status" value="1"/>
</dbReference>
<dbReference type="EMBL" id="JBAHYK010002103">
    <property type="protein sequence ID" value="KAL0565842.1"/>
    <property type="molecule type" value="Genomic_DNA"/>
</dbReference>
<evidence type="ECO:0000313" key="2">
    <source>
        <dbReference type="Proteomes" id="UP001465976"/>
    </source>
</evidence>
<protein>
    <recommendedName>
        <fullName evidence="3">Pyridoxamine 5'-phosphate oxidase putative domain-containing protein</fullName>
    </recommendedName>
</protein>
<dbReference type="PANTHER" id="PTHR39336">
    <property type="entry name" value="PYRIDOXAMINE PHOSPHATE OXIDASE FAMILY PROTEIN (AFU_ORTHOLOGUE AFUA_6G11440)"/>
    <property type="match status" value="1"/>
</dbReference>
<name>A0ABR3ESF8_9AGAR</name>
<dbReference type="Proteomes" id="UP001465976">
    <property type="component" value="Unassembled WGS sequence"/>
</dbReference>
<organism evidence="1 2">
    <name type="scientific">Marasmius crinis-equi</name>
    <dbReference type="NCBI Taxonomy" id="585013"/>
    <lineage>
        <taxon>Eukaryota</taxon>
        <taxon>Fungi</taxon>
        <taxon>Dikarya</taxon>
        <taxon>Basidiomycota</taxon>
        <taxon>Agaricomycotina</taxon>
        <taxon>Agaricomycetes</taxon>
        <taxon>Agaricomycetidae</taxon>
        <taxon>Agaricales</taxon>
        <taxon>Marasmiineae</taxon>
        <taxon>Marasmiaceae</taxon>
        <taxon>Marasmius</taxon>
    </lineage>
</organism>
<dbReference type="SUPFAM" id="SSF50475">
    <property type="entry name" value="FMN-binding split barrel"/>
    <property type="match status" value="1"/>
</dbReference>
<reference evidence="1 2" key="1">
    <citation type="submission" date="2024-02" db="EMBL/GenBank/DDBJ databases">
        <title>A draft genome for the cacao thread blight pathogen Marasmius crinis-equi.</title>
        <authorList>
            <person name="Cohen S.P."/>
            <person name="Baruah I.K."/>
            <person name="Amoako-Attah I."/>
            <person name="Bukari Y."/>
            <person name="Meinhardt L.W."/>
            <person name="Bailey B.A."/>
        </authorList>
    </citation>
    <scope>NUCLEOTIDE SEQUENCE [LARGE SCALE GENOMIC DNA]</scope>
    <source>
        <strain evidence="1 2">GH-76</strain>
    </source>
</reference>
<dbReference type="PANTHER" id="PTHR39336:SF3">
    <property type="entry name" value="PYRIDOXAMINE PHOSPHATE OXIDASE"/>
    <property type="match status" value="1"/>
</dbReference>
<evidence type="ECO:0008006" key="3">
    <source>
        <dbReference type="Google" id="ProtNLM"/>
    </source>
</evidence>
<accession>A0ABR3ESF8</accession>
<dbReference type="InterPro" id="IPR012349">
    <property type="entry name" value="Split_barrel_FMN-bd"/>
</dbReference>
<proteinExistence type="predicted"/>